<dbReference type="Gene3D" id="1.10.3300.10">
    <property type="entry name" value="Jann2411-like domain"/>
    <property type="match status" value="1"/>
</dbReference>
<dbReference type="Pfam" id="PF07336">
    <property type="entry name" value="ABATE"/>
    <property type="match status" value="1"/>
</dbReference>
<dbReference type="InterPro" id="IPR010852">
    <property type="entry name" value="ABATE"/>
</dbReference>
<keyword evidence="2" id="KW-0614">Plasmid</keyword>
<evidence type="ECO:0000259" key="1">
    <source>
        <dbReference type="Pfam" id="PF11706"/>
    </source>
</evidence>
<dbReference type="Proteomes" id="UP001164803">
    <property type="component" value="Plasmid unnamed1"/>
</dbReference>
<geneLocation type="plasmid" evidence="2 3">
    <name>unnamed1</name>
</geneLocation>
<evidence type="ECO:0000313" key="3">
    <source>
        <dbReference type="Proteomes" id="UP001164803"/>
    </source>
</evidence>
<dbReference type="InterPro" id="IPR023286">
    <property type="entry name" value="ABATE_dom_sf"/>
</dbReference>
<keyword evidence="3" id="KW-1185">Reference proteome</keyword>
<sequence>MTEREEFPLISGHPSIDLVNTEVVRRGVRHDLLVTESDLNHWLVSMKEIGSLAAIQTTGYSPETLHAVRKLRSFLRDGFEKLADRNALVDKWKEHLEDLIQKAPLSYKILSEGLVPIPVGDSTDAILSLVAFDALKLLASEELLTIRRCANPDCVLLFMDSSGRRKWCSMKICGNRAKVARHEEKRAKRL</sequence>
<feature type="domain" description="Zinc finger CGNR" evidence="1">
    <location>
        <begin position="146"/>
        <end position="186"/>
    </location>
</feature>
<protein>
    <submittedName>
        <fullName evidence="2">CGNR zinc finger domain-containing protein</fullName>
    </submittedName>
</protein>
<evidence type="ECO:0000313" key="2">
    <source>
        <dbReference type="EMBL" id="WAH39441.1"/>
    </source>
</evidence>
<dbReference type="PANTHER" id="PTHR35525">
    <property type="entry name" value="BLL6575 PROTEIN"/>
    <property type="match status" value="1"/>
</dbReference>
<dbReference type="RefSeq" id="WP_268047094.1">
    <property type="nucleotide sequence ID" value="NZ_CP104065.1"/>
</dbReference>
<dbReference type="EMBL" id="CP104065">
    <property type="protein sequence ID" value="WAH39441.1"/>
    <property type="molecule type" value="Genomic_DNA"/>
</dbReference>
<dbReference type="InterPro" id="IPR021005">
    <property type="entry name" value="Znf_CGNR"/>
</dbReference>
<gene>
    <name evidence="2" type="ORF">NZD86_23365</name>
</gene>
<organism evidence="2 3">
    <name type="scientific">Alicyclobacillus dauci</name>
    <dbReference type="NCBI Taxonomy" id="1475485"/>
    <lineage>
        <taxon>Bacteria</taxon>
        <taxon>Bacillati</taxon>
        <taxon>Bacillota</taxon>
        <taxon>Bacilli</taxon>
        <taxon>Bacillales</taxon>
        <taxon>Alicyclobacillaceae</taxon>
        <taxon>Alicyclobacillus</taxon>
    </lineage>
</organism>
<name>A0ABY6ZB27_9BACL</name>
<dbReference type="Pfam" id="PF11706">
    <property type="entry name" value="zf-CGNR"/>
    <property type="match status" value="1"/>
</dbReference>
<dbReference type="PANTHER" id="PTHR35525:SF3">
    <property type="entry name" value="BLL6575 PROTEIN"/>
    <property type="match status" value="1"/>
</dbReference>
<reference evidence="2" key="1">
    <citation type="submission" date="2022-08" db="EMBL/GenBank/DDBJ databases">
        <title>Alicyclobacillus dauci DSM2870, complete genome.</title>
        <authorList>
            <person name="Wang Q."/>
            <person name="Cai R."/>
            <person name="Wang Z."/>
        </authorList>
    </citation>
    <scope>NUCLEOTIDE SEQUENCE</scope>
    <source>
        <strain evidence="2">DSM 28700</strain>
        <plasmid evidence="2">unnamed1</plasmid>
    </source>
</reference>
<accession>A0ABY6ZB27</accession>
<proteinExistence type="predicted"/>
<dbReference type="SUPFAM" id="SSF160904">
    <property type="entry name" value="Jann2411-like"/>
    <property type="match status" value="1"/>
</dbReference>